<keyword evidence="2" id="KW-0732">Signal</keyword>
<dbReference type="KEGG" id="hbe:BEI_2814"/>
<evidence type="ECO:0000256" key="1">
    <source>
        <dbReference type="SAM" id="Coils"/>
    </source>
</evidence>
<dbReference type="Proteomes" id="UP000219993">
    <property type="component" value="Chromosome"/>
</dbReference>
<feature type="coiled-coil region" evidence="1">
    <location>
        <begin position="25"/>
        <end position="68"/>
    </location>
</feature>
<evidence type="ECO:0000313" key="4">
    <source>
        <dbReference type="Proteomes" id="UP000219993"/>
    </source>
</evidence>
<protein>
    <submittedName>
        <fullName evidence="3">Uncharacterized protein</fullName>
    </submittedName>
</protein>
<dbReference type="AlphaFoldDB" id="A0A291PAA8"/>
<evidence type="ECO:0000256" key="2">
    <source>
        <dbReference type="SAM" id="SignalP"/>
    </source>
</evidence>
<organism evidence="3 4">
    <name type="scientific">Halomonas beimenensis</name>
    <dbReference type="NCBI Taxonomy" id="475662"/>
    <lineage>
        <taxon>Bacteria</taxon>
        <taxon>Pseudomonadati</taxon>
        <taxon>Pseudomonadota</taxon>
        <taxon>Gammaproteobacteria</taxon>
        <taxon>Oceanospirillales</taxon>
        <taxon>Halomonadaceae</taxon>
        <taxon>Halomonas</taxon>
    </lineage>
</organism>
<feature type="chain" id="PRO_5017945808" evidence="2">
    <location>
        <begin position="23"/>
        <end position="72"/>
    </location>
</feature>
<evidence type="ECO:0000313" key="3">
    <source>
        <dbReference type="EMBL" id="ATJ83801.1"/>
    </source>
</evidence>
<accession>A0A291PAA8</accession>
<keyword evidence="4" id="KW-1185">Reference proteome</keyword>
<gene>
    <name evidence="3" type="ORF">BEI_2814</name>
</gene>
<feature type="signal peptide" evidence="2">
    <location>
        <begin position="1"/>
        <end position="22"/>
    </location>
</feature>
<dbReference type="OrthoDB" id="6174552at2"/>
<proteinExistence type="predicted"/>
<sequence length="72" mass="8187">MNIKTLTAGFLAMLMMGGAAYAMDSEMLQERMDEINQKAQEDAAEDRVKALEQQVKDLQELIHMMMESDEMS</sequence>
<name>A0A291PAA8_9GAMM</name>
<dbReference type="EMBL" id="CP021435">
    <property type="protein sequence ID" value="ATJ83801.1"/>
    <property type="molecule type" value="Genomic_DNA"/>
</dbReference>
<keyword evidence="1" id="KW-0175">Coiled coil</keyword>
<reference evidence="3 4" key="1">
    <citation type="journal article" date="2017" name="Sci. Rep.">
        <title>Revealing the Saline Adaptation Strategies of the Halophilic Bacterium Halomonas beimenensis through High-throughput Omics and Transposon Mutagenesis Approaches.</title>
        <authorList>
            <person name="Chen Y.H."/>
            <person name="Lin S.S."/>
            <person name="Shyu Y.T."/>
        </authorList>
    </citation>
    <scope>NUCLEOTIDE SEQUENCE [LARGE SCALE GENOMIC DNA]</scope>
    <source>
        <strain evidence="3 4">NTU-111</strain>
    </source>
</reference>
<dbReference type="RefSeq" id="WP_097790076.1">
    <property type="nucleotide sequence ID" value="NZ_BAAADT010000028.1"/>
</dbReference>